<dbReference type="AlphaFoldDB" id="K7FS61"/>
<keyword evidence="2 5" id="KW-0540">Nuclease</keyword>
<sequence length="285" mass="31279">SPSATMRPLALLLLSLCVARASFKVCAFNAHGFGEAKAGNARVLGALVQILGRCDITAMQEVRDAKGNAMRALLQELNRYDPSHSYAQLGSQRLGRGAYKEQIVFVYRDSPMSQMLDTVTVTDWCQLGEARDFARRPFAARFYAPRTAIKDFVLLSHHTSPRDAPQEIDQLHRVCQELSQRWGTQNVMVLGDLNAGGTYIPPGAWGSIRLRWGPGFHWLEPAAPTTGSGHPGPEGRIVVQGDELLQAVVPGSAKPYNFARSLGLSEEEALQVSDHYPVEVNLRLA</sequence>
<dbReference type="Pfam" id="PF03372">
    <property type="entry name" value="Exo_endo_phos"/>
    <property type="match status" value="1"/>
</dbReference>
<dbReference type="EMBL" id="AGCU01081261">
    <property type="status" value="NOT_ANNOTATED_CDS"/>
    <property type="molecule type" value="Genomic_DNA"/>
</dbReference>
<dbReference type="STRING" id="13735.ENSPSIP00000010871"/>
<dbReference type="HOGENOM" id="CLU_043335_2_1_1"/>
<evidence type="ECO:0000256" key="6">
    <source>
        <dbReference type="PIRSR" id="PIRSR000988-1"/>
    </source>
</evidence>
<evidence type="ECO:0000313" key="9">
    <source>
        <dbReference type="Ensembl" id="ENSPSIP00000010871.1"/>
    </source>
</evidence>
<reference evidence="9" key="3">
    <citation type="submission" date="2025-08" db="UniProtKB">
        <authorList>
            <consortium name="Ensembl"/>
        </authorList>
    </citation>
    <scope>IDENTIFICATION</scope>
</reference>
<dbReference type="EMBL" id="AGCU01081258">
    <property type="status" value="NOT_ANNOTATED_CDS"/>
    <property type="molecule type" value="Genomic_DNA"/>
</dbReference>
<feature type="domain" description="Endonuclease/exonuclease/phosphatase" evidence="8">
    <location>
        <begin position="27"/>
        <end position="230"/>
    </location>
</feature>
<dbReference type="InterPro" id="IPR016202">
    <property type="entry name" value="DNase_I"/>
</dbReference>
<dbReference type="PANTHER" id="PTHR11371:SF11">
    <property type="entry name" value="DEOXYRIBONUCLEASE"/>
    <property type="match status" value="1"/>
</dbReference>
<dbReference type="OMA" id="KEHYQYP"/>
<proteinExistence type="inferred from homology"/>
<keyword evidence="4 5" id="KW-0378">Hydrolase</keyword>
<keyword evidence="3 5" id="KW-0255">Endonuclease</keyword>
<protein>
    <recommendedName>
        <fullName evidence="5">Deoxyribonuclease</fullName>
    </recommendedName>
</protein>
<dbReference type="GO" id="GO:0005634">
    <property type="term" value="C:nucleus"/>
    <property type="evidence" value="ECO:0007669"/>
    <property type="project" value="TreeGrafter"/>
</dbReference>
<dbReference type="InterPro" id="IPR005135">
    <property type="entry name" value="Endo/exonuclease/phosphatase"/>
</dbReference>
<dbReference type="Ensembl" id="ENSPSIT00000010926.1">
    <property type="protein sequence ID" value="ENSPSIP00000010871.1"/>
    <property type="gene ID" value="ENSPSIG00000009791.1"/>
</dbReference>
<evidence type="ECO:0000256" key="4">
    <source>
        <dbReference type="ARBA" id="ARBA00022801"/>
    </source>
</evidence>
<dbReference type="EMBL" id="AGCU01081260">
    <property type="status" value="NOT_ANNOTATED_CDS"/>
    <property type="molecule type" value="Genomic_DNA"/>
</dbReference>
<evidence type="ECO:0000259" key="8">
    <source>
        <dbReference type="Pfam" id="PF03372"/>
    </source>
</evidence>
<evidence type="ECO:0000256" key="3">
    <source>
        <dbReference type="ARBA" id="ARBA00022759"/>
    </source>
</evidence>
<accession>K7FS61</accession>
<dbReference type="InterPro" id="IPR036691">
    <property type="entry name" value="Endo/exonu/phosph_ase_sf"/>
</dbReference>
<evidence type="ECO:0000313" key="10">
    <source>
        <dbReference type="Proteomes" id="UP000007267"/>
    </source>
</evidence>
<dbReference type="PRINTS" id="PR00130">
    <property type="entry name" value="DNASEI"/>
</dbReference>
<dbReference type="PIRSF" id="PIRSF000988">
    <property type="entry name" value="DNase_I_euk"/>
    <property type="match status" value="1"/>
</dbReference>
<feature type="active site" evidence="6">
    <location>
        <position position="101"/>
    </location>
</feature>
<evidence type="ECO:0000256" key="7">
    <source>
        <dbReference type="SAM" id="SignalP"/>
    </source>
</evidence>
<dbReference type="SMART" id="SM00476">
    <property type="entry name" value="DNaseIc"/>
    <property type="match status" value="1"/>
</dbReference>
<evidence type="ECO:0000256" key="2">
    <source>
        <dbReference type="ARBA" id="ARBA00022722"/>
    </source>
</evidence>
<evidence type="ECO:0000256" key="1">
    <source>
        <dbReference type="ARBA" id="ARBA00007359"/>
    </source>
</evidence>
<dbReference type="EMBL" id="AGCU01081262">
    <property type="status" value="NOT_ANNOTATED_CDS"/>
    <property type="molecule type" value="Genomic_DNA"/>
</dbReference>
<dbReference type="eggNOG" id="ENOG502QPNY">
    <property type="taxonomic scope" value="Eukaryota"/>
</dbReference>
<evidence type="ECO:0000256" key="5">
    <source>
        <dbReference type="PIRNR" id="PIRNR000988"/>
    </source>
</evidence>
<dbReference type="GO" id="GO:0004530">
    <property type="term" value="F:deoxyribonuclease I activity"/>
    <property type="evidence" value="ECO:0007669"/>
    <property type="project" value="TreeGrafter"/>
</dbReference>
<organism evidence="9 10">
    <name type="scientific">Pelodiscus sinensis</name>
    <name type="common">Chinese softshell turtle</name>
    <name type="synonym">Trionyx sinensis</name>
    <dbReference type="NCBI Taxonomy" id="13735"/>
    <lineage>
        <taxon>Eukaryota</taxon>
        <taxon>Metazoa</taxon>
        <taxon>Chordata</taxon>
        <taxon>Craniata</taxon>
        <taxon>Vertebrata</taxon>
        <taxon>Euteleostomi</taxon>
        <taxon>Archelosauria</taxon>
        <taxon>Testudinata</taxon>
        <taxon>Testudines</taxon>
        <taxon>Cryptodira</taxon>
        <taxon>Trionychia</taxon>
        <taxon>Trionychidae</taxon>
        <taxon>Pelodiscus</taxon>
    </lineage>
</organism>
<dbReference type="Proteomes" id="UP000007267">
    <property type="component" value="Unassembled WGS sequence"/>
</dbReference>
<comment type="similarity">
    <text evidence="1 5">Belongs to the DNase I family.</text>
</comment>
<feature type="active site" evidence="6">
    <location>
        <position position="158"/>
    </location>
</feature>
<reference evidence="10" key="2">
    <citation type="journal article" date="2013" name="Nat. Genet.">
        <title>The draft genomes of soft-shell turtle and green sea turtle yield insights into the development and evolution of the turtle-specific body plan.</title>
        <authorList>
            <person name="Wang Z."/>
            <person name="Pascual-Anaya J."/>
            <person name="Zadissa A."/>
            <person name="Li W."/>
            <person name="Niimura Y."/>
            <person name="Huang Z."/>
            <person name="Li C."/>
            <person name="White S."/>
            <person name="Xiong Z."/>
            <person name="Fang D."/>
            <person name="Wang B."/>
            <person name="Ming Y."/>
            <person name="Chen Y."/>
            <person name="Zheng Y."/>
            <person name="Kuraku S."/>
            <person name="Pignatelli M."/>
            <person name="Herrero J."/>
            <person name="Beal K."/>
            <person name="Nozawa M."/>
            <person name="Li Q."/>
            <person name="Wang J."/>
            <person name="Zhang H."/>
            <person name="Yu L."/>
            <person name="Shigenobu S."/>
            <person name="Wang J."/>
            <person name="Liu J."/>
            <person name="Flicek P."/>
            <person name="Searle S."/>
            <person name="Wang J."/>
            <person name="Kuratani S."/>
            <person name="Yin Y."/>
            <person name="Aken B."/>
            <person name="Zhang G."/>
            <person name="Irie N."/>
        </authorList>
    </citation>
    <scope>NUCLEOTIDE SEQUENCE [LARGE SCALE GENOMIC DNA]</scope>
    <source>
        <strain evidence="10">Daiwa-1</strain>
    </source>
</reference>
<dbReference type="GO" id="GO:0003677">
    <property type="term" value="F:DNA binding"/>
    <property type="evidence" value="ECO:0007669"/>
    <property type="project" value="TreeGrafter"/>
</dbReference>
<reference evidence="10" key="1">
    <citation type="submission" date="2011-10" db="EMBL/GenBank/DDBJ databases">
        <authorList>
            <consortium name="Soft-shell Turtle Genome Consortium"/>
        </authorList>
    </citation>
    <scope>NUCLEOTIDE SEQUENCE [LARGE SCALE GENOMIC DNA]</scope>
    <source>
        <strain evidence="10">Daiwa-1</strain>
    </source>
</reference>
<reference evidence="9" key="4">
    <citation type="submission" date="2025-09" db="UniProtKB">
        <authorList>
            <consortium name="Ensembl"/>
        </authorList>
    </citation>
    <scope>IDENTIFICATION</scope>
</reference>
<dbReference type="Gene3D" id="3.60.10.10">
    <property type="entry name" value="Endonuclease/exonuclease/phosphatase"/>
    <property type="match status" value="1"/>
</dbReference>
<dbReference type="GeneTree" id="ENSGT00950000182846"/>
<feature type="signal peptide" evidence="7">
    <location>
        <begin position="1"/>
        <end position="21"/>
    </location>
</feature>
<dbReference type="GO" id="GO:0006308">
    <property type="term" value="P:DNA catabolic process"/>
    <property type="evidence" value="ECO:0007669"/>
    <property type="project" value="InterPro"/>
</dbReference>
<dbReference type="EMBL" id="AGCU01081259">
    <property type="status" value="NOT_ANNOTATED_CDS"/>
    <property type="molecule type" value="Genomic_DNA"/>
</dbReference>
<keyword evidence="10" id="KW-1185">Reference proteome</keyword>
<dbReference type="CDD" id="cd10282">
    <property type="entry name" value="DNase1"/>
    <property type="match status" value="1"/>
</dbReference>
<dbReference type="SUPFAM" id="SSF56219">
    <property type="entry name" value="DNase I-like"/>
    <property type="match status" value="1"/>
</dbReference>
<dbReference type="PANTHER" id="PTHR11371">
    <property type="entry name" value="DEOXYRIBONUCLEASE"/>
    <property type="match status" value="1"/>
</dbReference>
<feature type="chain" id="PRO_5003902063" description="Deoxyribonuclease" evidence="7">
    <location>
        <begin position="22"/>
        <end position="285"/>
    </location>
</feature>
<keyword evidence="7" id="KW-0732">Signal</keyword>
<name>K7FS61_PELSI</name>